<dbReference type="GO" id="GO:0016747">
    <property type="term" value="F:acyltransferase activity, transferring groups other than amino-acyl groups"/>
    <property type="evidence" value="ECO:0007669"/>
    <property type="project" value="InterPro"/>
</dbReference>
<dbReference type="SUPFAM" id="SSF55729">
    <property type="entry name" value="Acyl-CoA N-acyltransferases (Nat)"/>
    <property type="match status" value="1"/>
</dbReference>
<evidence type="ECO:0000259" key="1">
    <source>
        <dbReference type="PROSITE" id="PS51186"/>
    </source>
</evidence>
<protein>
    <recommendedName>
        <fullName evidence="1">N-acetyltransferase domain-containing protein</fullName>
    </recommendedName>
</protein>
<evidence type="ECO:0000313" key="2">
    <source>
        <dbReference type="EMBL" id="GCF92126.1"/>
    </source>
</evidence>
<evidence type="ECO:0000313" key="3">
    <source>
        <dbReference type="Proteomes" id="UP000290567"/>
    </source>
</evidence>
<dbReference type="Pfam" id="PF13302">
    <property type="entry name" value="Acetyltransf_3"/>
    <property type="match status" value="1"/>
</dbReference>
<dbReference type="InterPro" id="IPR051531">
    <property type="entry name" value="N-acetyltransferase"/>
</dbReference>
<gene>
    <name evidence="2" type="ORF">NRIC_00170</name>
</gene>
<dbReference type="Gene3D" id="3.40.630.30">
    <property type="match status" value="1"/>
</dbReference>
<dbReference type="PANTHER" id="PTHR43792">
    <property type="entry name" value="GNAT FAMILY, PUTATIVE (AFU_ORTHOLOGUE AFUA_3G00765)-RELATED-RELATED"/>
    <property type="match status" value="1"/>
</dbReference>
<sequence>MENPVITNGMQLAIIDKQNGSLIGDVYLKKEDTHIWIGYTISPSNSRKGYAYEVIQEVIEWGRSQKDISAVKAGVDPANTASIKLLQKLGFSIVMEEEDEDVYLFAF</sequence>
<dbReference type="Proteomes" id="UP000290567">
    <property type="component" value="Unassembled WGS sequence"/>
</dbReference>
<reference evidence="3" key="1">
    <citation type="submission" date="2019-02" db="EMBL/GenBank/DDBJ databases">
        <title>Draft genome sequence of Enterococcus sp. Gos25-1.</title>
        <authorList>
            <person name="Tanaka N."/>
            <person name="Shiwa Y."/>
            <person name="Fujita N."/>
        </authorList>
    </citation>
    <scope>NUCLEOTIDE SEQUENCE [LARGE SCALE GENOMIC DNA]</scope>
    <source>
        <strain evidence="3">Gos25-1</strain>
    </source>
</reference>
<comment type="caution">
    <text evidence="2">The sequence shown here is derived from an EMBL/GenBank/DDBJ whole genome shotgun (WGS) entry which is preliminary data.</text>
</comment>
<dbReference type="OrthoDB" id="9785602at2"/>
<dbReference type="PANTHER" id="PTHR43792:SF1">
    <property type="entry name" value="N-ACETYLTRANSFERASE DOMAIN-CONTAINING PROTEIN"/>
    <property type="match status" value="1"/>
</dbReference>
<keyword evidence="3" id="KW-1185">Reference proteome</keyword>
<proteinExistence type="predicted"/>
<feature type="domain" description="N-acetyltransferase" evidence="1">
    <location>
        <begin position="1"/>
        <end position="107"/>
    </location>
</feature>
<dbReference type="AlphaFoldDB" id="A0A4P5P3U0"/>
<dbReference type="InterPro" id="IPR016181">
    <property type="entry name" value="Acyl_CoA_acyltransferase"/>
</dbReference>
<organism evidence="2 3">
    <name type="scientific">Enterococcus florum</name>
    <dbReference type="NCBI Taxonomy" id="2480627"/>
    <lineage>
        <taxon>Bacteria</taxon>
        <taxon>Bacillati</taxon>
        <taxon>Bacillota</taxon>
        <taxon>Bacilli</taxon>
        <taxon>Lactobacillales</taxon>
        <taxon>Enterococcaceae</taxon>
        <taxon>Enterococcus</taxon>
    </lineage>
</organism>
<dbReference type="InterPro" id="IPR000182">
    <property type="entry name" value="GNAT_dom"/>
</dbReference>
<accession>A0A4P5P3U0</accession>
<dbReference type="PROSITE" id="PS51186">
    <property type="entry name" value="GNAT"/>
    <property type="match status" value="1"/>
</dbReference>
<name>A0A4P5P3U0_9ENTE</name>
<dbReference type="RefSeq" id="WP_146620652.1">
    <property type="nucleotide sequence ID" value="NZ_BJCC01000001.1"/>
</dbReference>
<dbReference type="EMBL" id="BJCC01000001">
    <property type="protein sequence ID" value="GCF92126.1"/>
    <property type="molecule type" value="Genomic_DNA"/>
</dbReference>